<dbReference type="EMBL" id="CP060783">
    <property type="protein sequence ID" value="QNP50363.1"/>
    <property type="molecule type" value="Genomic_DNA"/>
</dbReference>
<sequence>MPLGLQGHGRPRRWPQGQRIARTRARCRYGNAAARRFCIRKAVLPGTLGTHWSVSAGRQYSPINTLIAASDAFGQTYWGNSQGTGIGQQSPNATPATGGFQAAARINNSLLYSSTYGAWTARVMGSSGDEIKSAGRSIGASLAYQSGPAFASVAVHRGRQFAADIPAGATPDWQQSWAVGGAYDFSLVKLFGGYYRFTPSTDNLKVTAATTLRSESGWLGARIPVSPNNTVITQLMLSRYRHMDGVENGKALTMGLAFEHALSKRTALYAAWGRLNNNATSSNWLWGSTVVATPARAGADVSALSVGMWHRF</sequence>
<evidence type="ECO:0000313" key="2">
    <source>
        <dbReference type="EMBL" id="QNP50363.1"/>
    </source>
</evidence>
<dbReference type="GO" id="GO:0016020">
    <property type="term" value="C:membrane"/>
    <property type="evidence" value="ECO:0007669"/>
    <property type="project" value="InterPro"/>
</dbReference>
<dbReference type="Proteomes" id="UP000516028">
    <property type="component" value="Chromosome"/>
</dbReference>
<dbReference type="AlphaFoldDB" id="A0A7H0GPZ7"/>
<reference evidence="2 3" key="1">
    <citation type="submission" date="2020-08" db="EMBL/GenBank/DDBJ databases">
        <title>Genome sequence of Diaphorobacter aerolatus KACC 16536T.</title>
        <authorList>
            <person name="Hyun D.-W."/>
            <person name="Bae J.-W."/>
        </authorList>
    </citation>
    <scope>NUCLEOTIDE SEQUENCE [LARGE SCALE GENOMIC DNA]</scope>
    <source>
        <strain evidence="2 3">KACC 16536</strain>
    </source>
</reference>
<evidence type="ECO:0000259" key="1">
    <source>
        <dbReference type="Pfam" id="PF13609"/>
    </source>
</evidence>
<organism evidence="2 3">
    <name type="scientific">Diaphorobacter aerolatus</name>
    <dbReference type="NCBI Taxonomy" id="1288495"/>
    <lineage>
        <taxon>Bacteria</taxon>
        <taxon>Pseudomonadati</taxon>
        <taxon>Pseudomonadota</taxon>
        <taxon>Betaproteobacteria</taxon>
        <taxon>Burkholderiales</taxon>
        <taxon>Comamonadaceae</taxon>
        <taxon>Diaphorobacter</taxon>
    </lineage>
</organism>
<dbReference type="SUPFAM" id="SSF56935">
    <property type="entry name" value="Porins"/>
    <property type="match status" value="1"/>
</dbReference>
<accession>A0A7H0GPZ7</accession>
<dbReference type="GO" id="GO:0015288">
    <property type="term" value="F:porin activity"/>
    <property type="evidence" value="ECO:0007669"/>
    <property type="project" value="InterPro"/>
</dbReference>
<keyword evidence="3" id="KW-1185">Reference proteome</keyword>
<name>A0A7H0GPZ7_9BURK</name>
<dbReference type="InterPro" id="IPR023614">
    <property type="entry name" value="Porin_dom_sf"/>
</dbReference>
<dbReference type="Gene3D" id="2.40.160.10">
    <property type="entry name" value="Porin"/>
    <property type="match status" value="1"/>
</dbReference>
<dbReference type="InterPro" id="IPR033900">
    <property type="entry name" value="Gram_neg_porin_domain"/>
</dbReference>
<dbReference type="KEGG" id="daer:H9K75_02080"/>
<feature type="domain" description="Porin" evidence="1">
    <location>
        <begin position="53"/>
        <end position="279"/>
    </location>
</feature>
<proteinExistence type="predicted"/>
<dbReference type="Pfam" id="PF13609">
    <property type="entry name" value="Porin_4"/>
    <property type="match status" value="1"/>
</dbReference>
<dbReference type="CDD" id="cd00342">
    <property type="entry name" value="gram_neg_porins"/>
    <property type="match status" value="1"/>
</dbReference>
<evidence type="ECO:0000313" key="3">
    <source>
        <dbReference type="Proteomes" id="UP000516028"/>
    </source>
</evidence>
<protein>
    <submittedName>
        <fullName evidence="2">Porin</fullName>
    </submittedName>
</protein>
<gene>
    <name evidence="2" type="ORF">H9K75_02080</name>
</gene>